<protein>
    <submittedName>
        <fullName evidence="2">General stress protein</fullName>
    </submittedName>
</protein>
<accession>A0A506UH94</accession>
<dbReference type="InterPro" id="IPR052917">
    <property type="entry name" value="Stress-Dev_Protein"/>
</dbReference>
<dbReference type="RefSeq" id="WP_141164989.1">
    <property type="nucleotide sequence ID" value="NZ_VHLH01000001.1"/>
</dbReference>
<dbReference type="Gene3D" id="2.30.110.10">
    <property type="entry name" value="Electron Transport, Fmn-binding Protein, Chain A"/>
    <property type="match status" value="1"/>
</dbReference>
<dbReference type="AlphaFoldDB" id="A0A506UH94"/>
<name>A0A506UH94_9HYPH</name>
<organism evidence="2 3">
    <name type="scientific">Pararhizobium mangrovi</name>
    <dbReference type="NCBI Taxonomy" id="2590452"/>
    <lineage>
        <taxon>Bacteria</taxon>
        <taxon>Pseudomonadati</taxon>
        <taxon>Pseudomonadota</taxon>
        <taxon>Alphaproteobacteria</taxon>
        <taxon>Hyphomicrobiales</taxon>
        <taxon>Rhizobiaceae</taxon>
        <taxon>Rhizobium/Agrobacterium group</taxon>
        <taxon>Pararhizobium</taxon>
    </lineage>
</organism>
<evidence type="ECO:0000313" key="2">
    <source>
        <dbReference type="EMBL" id="TPW32686.1"/>
    </source>
</evidence>
<dbReference type="EMBL" id="VHLH01000001">
    <property type="protein sequence ID" value="TPW32686.1"/>
    <property type="molecule type" value="Genomic_DNA"/>
</dbReference>
<dbReference type="InterPro" id="IPR038725">
    <property type="entry name" value="YdaG_split_barrel_FMN-bd"/>
</dbReference>
<dbReference type="OrthoDB" id="1432662at2"/>
<dbReference type="SUPFAM" id="SSF50475">
    <property type="entry name" value="FMN-binding split barrel"/>
    <property type="match status" value="1"/>
</dbReference>
<sequence>MADLKLAETEPEHQLWEEIDNIHAVMLGVEGKGAQQPMAPELDRETKTIWFFARKSSDLVQNVGGRGRGLVAVVGKSHDYHASLSGSLEERMDPEIRDRFWNAVIEAWFEHGKEDPDLTMLALKLDEGHVWASTNSTLKFGWQIAKANAGGGEPDVGISKQLRF</sequence>
<gene>
    <name evidence="2" type="ORF">FJU11_00210</name>
</gene>
<dbReference type="PANTHER" id="PTHR34818">
    <property type="entry name" value="PROTEIN BLI-3"/>
    <property type="match status" value="1"/>
</dbReference>
<evidence type="ECO:0000259" key="1">
    <source>
        <dbReference type="Pfam" id="PF16242"/>
    </source>
</evidence>
<keyword evidence="3" id="KW-1185">Reference proteome</keyword>
<dbReference type="PANTHER" id="PTHR34818:SF1">
    <property type="entry name" value="PROTEIN BLI-3"/>
    <property type="match status" value="1"/>
</dbReference>
<proteinExistence type="predicted"/>
<dbReference type="Proteomes" id="UP000320314">
    <property type="component" value="Unassembled WGS sequence"/>
</dbReference>
<reference evidence="2 3" key="1">
    <citation type="submission" date="2019-06" db="EMBL/GenBank/DDBJ databases">
        <authorList>
            <person name="Li M."/>
        </authorList>
    </citation>
    <scope>NUCLEOTIDE SEQUENCE [LARGE SCALE GENOMIC DNA]</scope>
    <source>
        <strain evidence="2 3">BGMRC6574</strain>
    </source>
</reference>
<evidence type="ECO:0000313" key="3">
    <source>
        <dbReference type="Proteomes" id="UP000320314"/>
    </source>
</evidence>
<comment type="caution">
    <text evidence="2">The sequence shown here is derived from an EMBL/GenBank/DDBJ whole genome shotgun (WGS) entry which is preliminary data.</text>
</comment>
<dbReference type="InterPro" id="IPR012349">
    <property type="entry name" value="Split_barrel_FMN-bd"/>
</dbReference>
<dbReference type="Pfam" id="PF16242">
    <property type="entry name" value="Pyrid_ox_like"/>
    <property type="match status" value="1"/>
</dbReference>
<feature type="domain" description="General stress protein FMN-binding split barrel" evidence="1">
    <location>
        <begin position="12"/>
        <end position="155"/>
    </location>
</feature>